<comment type="caution">
    <text evidence="1">The sequence shown here is derived from an EMBL/GenBank/DDBJ whole genome shotgun (WGS) entry which is preliminary data.</text>
</comment>
<feature type="non-terminal residue" evidence="1">
    <location>
        <position position="161"/>
    </location>
</feature>
<accession>A0A9N9PBZ5</accession>
<evidence type="ECO:0000313" key="1">
    <source>
        <dbReference type="EMBL" id="CAG8802454.1"/>
    </source>
</evidence>
<name>A0A9N9PBZ5_9GLOM</name>
<proteinExistence type="predicted"/>
<dbReference type="OrthoDB" id="6359816at2759"/>
<protein>
    <submittedName>
        <fullName evidence="1">3566_t:CDS:1</fullName>
    </submittedName>
</protein>
<keyword evidence="2" id="KW-1185">Reference proteome</keyword>
<sequence>KLSEINILNYLIKWRMAQIPTTIQEKDINTWENDDYITFKNAINEFIPLIRWFQISKIEFKQNRKFLRNVLPDDLFNSILIYYLDPSSLPANTRILEPRYASNYVSSEPTTRCEPFFSSYEDLVNINGRLFRTNDQFDVIICVSNDIGFKDFYAHSLILCA</sequence>
<dbReference type="Proteomes" id="UP000789396">
    <property type="component" value="Unassembled WGS sequence"/>
</dbReference>
<organism evidence="1 2">
    <name type="scientific">Racocetra fulgida</name>
    <dbReference type="NCBI Taxonomy" id="60492"/>
    <lineage>
        <taxon>Eukaryota</taxon>
        <taxon>Fungi</taxon>
        <taxon>Fungi incertae sedis</taxon>
        <taxon>Mucoromycota</taxon>
        <taxon>Glomeromycotina</taxon>
        <taxon>Glomeromycetes</taxon>
        <taxon>Diversisporales</taxon>
        <taxon>Gigasporaceae</taxon>
        <taxon>Racocetra</taxon>
    </lineage>
</organism>
<reference evidence="1" key="1">
    <citation type="submission" date="2021-06" db="EMBL/GenBank/DDBJ databases">
        <authorList>
            <person name="Kallberg Y."/>
            <person name="Tangrot J."/>
            <person name="Rosling A."/>
        </authorList>
    </citation>
    <scope>NUCLEOTIDE SEQUENCE</scope>
    <source>
        <strain evidence="1">IN212</strain>
    </source>
</reference>
<dbReference type="EMBL" id="CAJVPZ010073713">
    <property type="protein sequence ID" value="CAG8802454.1"/>
    <property type="molecule type" value="Genomic_DNA"/>
</dbReference>
<evidence type="ECO:0000313" key="2">
    <source>
        <dbReference type="Proteomes" id="UP000789396"/>
    </source>
</evidence>
<gene>
    <name evidence="1" type="ORF">RFULGI_LOCUS17879</name>
</gene>
<dbReference type="AlphaFoldDB" id="A0A9N9PBZ5"/>
<feature type="non-terminal residue" evidence="1">
    <location>
        <position position="1"/>
    </location>
</feature>